<dbReference type="Proteomes" id="UP000003639">
    <property type="component" value="Unassembled WGS sequence"/>
</dbReference>
<dbReference type="AlphaFoldDB" id="A6NTT9"/>
<protein>
    <submittedName>
        <fullName evidence="1">Uncharacterized protein</fullName>
    </submittedName>
</protein>
<accession>A6NTT9</accession>
<reference evidence="1 2" key="2">
    <citation type="submission" date="2007-06" db="EMBL/GenBank/DDBJ databases">
        <title>Draft genome sequence of Pseudoflavonifractor capillosus ATCC 29799.</title>
        <authorList>
            <person name="Sudarsanam P."/>
            <person name="Ley R."/>
            <person name="Guruge J."/>
            <person name="Turnbaugh P.J."/>
            <person name="Mahowald M."/>
            <person name="Liep D."/>
            <person name="Gordon J."/>
        </authorList>
    </citation>
    <scope>NUCLEOTIDE SEQUENCE [LARGE SCALE GENOMIC DNA]</scope>
    <source>
        <strain evidence="1 2">ATCC 29799</strain>
    </source>
</reference>
<proteinExistence type="predicted"/>
<reference evidence="1 2" key="1">
    <citation type="submission" date="2007-04" db="EMBL/GenBank/DDBJ databases">
        <authorList>
            <person name="Fulton L."/>
            <person name="Clifton S."/>
            <person name="Fulton B."/>
            <person name="Xu J."/>
            <person name="Minx P."/>
            <person name="Pepin K.H."/>
            <person name="Johnson M."/>
            <person name="Thiruvilangam P."/>
            <person name="Bhonagiri V."/>
            <person name="Nash W.E."/>
            <person name="Mardis E.R."/>
            <person name="Wilson R.K."/>
        </authorList>
    </citation>
    <scope>NUCLEOTIDE SEQUENCE [LARGE SCALE GENOMIC DNA]</scope>
    <source>
        <strain evidence="1 2">ATCC 29799</strain>
    </source>
</reference>
<evidence type="ECO:0000313" key="1">
    <source>
        <dbReference type="EMBL" id="EDN00852.1"/>
    </source>
</evidence>
<keyword evidence="2" id="KW-1185">Reference proteome</keyword>
<dbReference type="EMBL" id="AAXG02000010">
    <property type="protein sequence ID" value="EDN00852.1"/>
    <property type="molecule type" value="Genomic_DNA"/>
</dbReference>
<comment type="caution">
    <text evidence="1">The sequence shown here is derived from an EMBL/GenBank/DDBJ whole genome shotgun (WGS) entry which is preliminary data.</text>
</comment>
<organism evidence="1 2">
    <name type="scientific">Pseudoflavonifractor capillosus ATCC 29799</name>
    <dbReference type="NCBI Taxonomy" id="411467"/>
    <lineage>
        <taxon>Bacteria</taxon>
        <taxon>Bacillati</taxon>
        <taxon>Bacillota</taxon>
        <taxon>Clostridia</taxon>
        <taxon>Eubacteriales</taxon>
        <taxon>Oscillospiraceae</taxon>
        <taxon>Pseudoflavonifractor</taxon>
    </lineage>
</organism>
<evidence type="ECO:0000313" key="2">
    <source>
        <dbReference type="Proteomes" id="UP000003639"/>
    </source>
</evidence>
<sequence length="51" mass="6076">MPLYVTLLYHSTKYRKKPLAFDTPKSKAVQNLNIRFPFQQVTVFFTRQITV</sequence>
<gene>
    <name evidence="1" type="ORF">BACCAP_01618</name>
</gene>
<name>A6NTT9_9FIRM</name>
<dbReference type="STRING" id="411467.BACCAP_01618"/>